<feature type="transmembrane region" description="Helical" evidence="2">
    <location>
        <begin position="432"/>
        <end position="451"/>
    </location>
</feature>
<dbReference type="KEGG" id="pti:PHATRDRAFT_48809"/>
<evidence type="ECO:0000256" key="2">
    <source>
        <dbReference type="SAM" id="Phobius"/>
    </source>
</evidence>
<feature type="transmembrane region" description="Helical" evidence="2">
    <location>
        <begin position="382"/>
        <end position="402"/>
    </location>
</feature>
<evidence type="ECO:0000313" key="3">
    <source>
        <dbReference type="EMBL" id="EEC45040.1"/>
    </source>
</evidence>
<evidence type="ECO:0000313" key="4">
    <source>
        <dbReference type="Proteomes" id="UP000000759"/>
    </source>
</evidence>
<dbReference type="RefSeq" id="XP_002183340.1">
    <property type="nucleotide sequence ID" value="XM_002183304.1"/>
</dbReference>
<proteinExistence type="predicted"/>
<dbReference type="AlphaFoldDB" id="B7G8G2"/>
<feature type="region of interest" description="Disordered" evidence="1">
    <location>
        <begin position="124"/>
        <end position="143"/>
    </location>
</feature>
<feature type="compositionally biased region" description="Low complexity" evidence="1">
    <location>
        <begin position="61"/>
        <end position="73"/>
    </location>
</feature>
<keyword evidence="2" id="KW-1133">Transmembrane helix</keyword>
<keyword evidence="2" id="KW-0812">Transmembrane</keyword>
<keyword evidence="4" id="KW-1185">Reference proteome</keyword>
<dbReference type="eggNOG" id="ENOG502SSU9">
    <property type="taxonomic scope" value="Eukaryota"/>
</dbReference>
<accession>B7G8G2</accession>
<dbReference type="GeneID" id="7195115"/>
<organism evidence="3 4">
    <name type="scientific">Phaeodactylum tricornutum (strain CCAP 1055/1)</name>
    <dbReference type="NCBI Taxonomy" id="556484"/>
    <lineage>
        <taxon>Eukaryota</taxon>
        <taxon>Sar</taxon>
        <taxon>Stramenopiles</taxon>
        <taxon>Ochrophyta</taxon>
        <taxon>Bacillariophyta</taxon>
        <taxon>Bacillariophyceae</taxon>
        <taxon>Bacillariophycidae</taxon>
        <taxon>Naviculales</taxon>
        <taxon>Phaeodactylaceae</taxon>
        <taxon>Phaeodactylum</taxon>
    </lineage>
</organism>
<feature type="transmembrane region" description="Helical" evidence="2">
    <location>
        <begin position="463"/>
        <end position="486"/>
    </location>
</feature>
<dbReference type="OrthoDB" id="44411at2759"/>
<gene>
    <name evidence="3" type="ORF">PHATRDRAFT_48809</name>
</gene>
<dbReference type="Proteomes" id="UP000000759">
    <property type="component" value="Chromosome 19"/>
</dbReference>
<feature type="compositionally biased region" description="Low complexity" evidence="1">
    <location>
        <begin position="133"/>
        <end position="143"/>
    </location>
</feature>
<name>B7G8G2_PHATC</name>
<dbReference type="InParanoid" id="B7G8G2"/>
<evidence type="ECO:0000256" key="1">
    <source>
        <dbReference type="SAM" id="MobiDB-lite"/>
    </source>
</evidence>
<protein>
    <submittedName>
        <fullName evidence="3">Uncharacterized protein</fullName>
    </submittedName>
</protein>
<dbReference type="PaxDb" id="2850-Phatr48809"/>
<feature type="region of interest" description="Disordered" evidence="1">
    <location>
        <begin position="1"/>
        <end position="87"/>
    </location>
</feature>
<feature type="compositionally biased region" description="Polar residues" evidence="1">
    <location>
        <begin position="37"/>
        <end position="49"/>
    </location>
</feature>
<reference evidence="4" key="2">
    <citation type="submission" date="2008-08" db="EMBL/GenBank/DDBJ databases">
        <authorList>
            <consortium name="Diatom Consortium"/>
            <person name="Grigoriev I."/>
            <person name="Grimwood J."/>
            <person name="Kuo A."/>
            <person name="Otillar R.P."/>
            <person name="Salamov A."/>
            <person name="Detter J.C."/>
            <person name="Lindquist E."/>
            <person name="Shapiro H."/>
            <person name="Lucas S."/>
            <person name="Glavina del Rio T."/>
            <person name="Pitluck S."/>
            <person name="Rokhsar D."/>
            <person name="Bowler C."/>
        </authorList>
    </citation>
    <scope>GENOME REANNOTATION</scope>
    <source>
        <strain evidence="4">CCAP 1055/1</strain>
    </source>
</reference>
<dbReference type="EMBL" id="CM000621">
    <property type="protein sequence ID" value="EEC45040.1"/>
    <property type="molecule type" value="Genomic_DNA"/>
</dbReference>
<sequence>MSTPLSIGTPPRHQQQRKPKTDDEMKKQMQLMIDLQYEQQQYALNSPPSNSQPPMRPKGRSGSSSPKTSNESSTGPSTGPGLLAPILPTMSTISDTSYHNLYSFADDSDVEVGQGTLSTSNLITNQVEEDSKPSTPSSPSKALSTSMQFLHLTSYGAVDNAAASSTLQGPASSPKLRGSSTSAALATMQPSVEHEFHYGNPDYHDPYRSGILGALAGLNILHNNSDPRARAWAVALTAAACLAESSCMALGHVWSAHVVAVAQSKERVAARKSLQSRKAYAKGQFVDILLQRGMLKIDAMSMADTLEGYPDLFVAALTGESWTTPLPEENSLREGGHANGSANAVHFSLRNIASYGRLTEYDMDPEALAVHQAMREAQGESIFMLLGFTLFAVVPSLLFWSMPLHDSALSMTTSNSRVHTSSSRTGPEASTSPVTVVVMLTCCVMWCLGIWKSRFVDSNWVVFGIEAVVVLLICVTISFGVGYILLNGVLSTTLVLQDTVGYSGDL</sequence>
<reference evidence="3 4" key="1">
    <citation type="journal article" date="2008" name="Nature">
        <title>The Phaeodactylum genome reveals the evolutionary history of diatom genomes.</title>
        <authorList>
            <person name="Bowler C."/>
            <person name="Allen A.E."/>
            <person name="Badger J.H."/>
            <person name="Grimwood J."/>
            <person name="Jabbari K."/>
            <person name="Kuo A."/>
            <person name="Maheswari U."/>
            <person name="Martens C."/>
            <person name="Maumus F."/>
            <person name="Otillar R.P."/>
            <person name="Rayko E."/>
            <person name="Salamov A."/>
            <person name="Vandepoele K."/>
            <person name="Beszteri B."/>
            <person name="Gruber A."/>
            <person name="Heijde M."/>
            <person name="Katinka M."/>
            <person name="Mock T."/>
            <person name="Valentin K."/>
            <person name="Verret F."/>
            <person name="Berges J.A."/>
            <person name="Brownlee C."/>
            <person name="Cadoret J.P."/>
            <person name="Chiovitti A."/>
            <person name="Choi C.J."/>
            <person name="Coesel S."/>
            <person name="De Martino A."/>
            <person name="Detter J.C."/>
            <person name="Durkin C."/>
            <person name="Falciatore A."/>
            <person name="Fournet J."/>
            <person name="Haruta M."/>
            <person name="Huysman M.J."/>
            <person name="Jenkins B.D."/>
            <person name="Jiroutova K."/>
            <person name="Jorgensen R.E."/>
            <person name="Joubert Y."/>
            <person name="Kaplan A."/>
            <person name="Kroger N."/>
            <person name="Kroth P.G."/>
            <person name="La Roche J."/>
            <person name="Lindquist E."/>
            <person name="Lommer M."/>
            <person name="Martin-Jezequel V."/>
            <person name="Lopez P.J."/>
            <person name="Lucas S."/>
            <person name="Mangogna M."/>
            <person name="McGinnis K."/>
            <person name="Medlin L.K."/>
            <person name="Montsant A."/>
            <person name="Oudot-Le Secq M.P."/>
            <person name="Napoli C."/>
            <person name="Obornik M."/>
            <person name="Parker M.S."/>
            <person name="Petit J.L."/>
            <person name="Porcel B.M."/>
            <person name="Poulsen N."/>
            <person name="Robison M."/>
            <person name="Rychlewski L."/>
            <person name="Rynearson T.A."/>
            <person name="Schmutz J."/>
            <person name="Shapiro H."/>
            <person name="Siaut M."/>
            <person name="Stanley M."/>
            <person name="Sussman M.R."/>
            <person name="Taylor A.R."/>
            <person name="Vardi A."/>
            <person name="von Dassow P."/>
            <person name="Vyverman W."/>
            <person name="Willis A."/>
            <person name="Wyrwicz L.S."/>
            <person name="Rokhsar D.S."/>
            <person name="Weissenbach J."/>
            <person name="Armbrust E.V."/>
            <person name="Green B.R."/>
            <person name="Van de Peer Y."/>
            <person name="Grigoriev I.V."/>
        </authorList>
    </citation>
    <scope>NUCLEOTIDE SEQUENCE [LARGE SCALE GENOMIC DNA]</scope>
    <source>
        <strain evidence="3 4">CCAP 1055/1</strain>
    </source>
</reference>
<keyword evidence="2" id="KW-0472">Membrane</keyword>